<keyword evidence="6" id="KW-0449">Lipoprotein</keyword>
<dbReference type="Gene3D" id="2.40.128.160">
    <property type="entry name" value="C1 set domains (antibody constant domain-like)"/>
    <property type="match status" value="1"/>
</dbReference>
<accession>A0A7X0DPR4</accession>
<evidence type="ECO:0000313" key="10">
    <source>
        <dbReference type="EMBL" id="MBB6213468.1"/>
    </source>
</evidence>
<dbReference type="EMBL" id="JACHFB010000003">
    <property type="protein sequence ID" value="MBB6213373.1"/>
    <property type="molecule type" value="Genomic_DNA"/>
</dbReference>
<dbReference type="Gene3D" id="3.90.930.1">
    <property type="match status" value="1"/>
</dbReference>
<evidence type="ECO:0000313" key="11">
    <source>
        <dbReference type="Proteomes" id="UP000536100"/>
    </source>
</evidence>
<reference evidence="10 11" key="1">
    <citation type="submission" date="2020-08" db="EMBL/GenBank/DDBJ databases">
        <title>Genomic Encyclopedia of Type Strains, Phase IV (KMG-IV): sequencing the most valuable type-strain genomes for metagenomic binning, comparative biology and taxonomic classification.</title>
        <authorList>
            <person name="Goeker M."/>
        </authorList>
    </citation>
    <scope>NUCLEOTIDE SEQUENCE [LARGE SCALE GENOMIC DNA]</scope>
    <source>
        <strain evidence="10 11">DSM 17989</strain>
    </source>
</reference>
<keyword evidence="5" id="KW-0998">Cell outer membrane</keyword>
<evidence type="ECO:0000313" key="9">
    <source>
        <dbReference type="EMBL" id="MBB6213373.1"/>
    </source>
</evidence>
<comment type="caution">
    <text evidence="10">The sequence shown here is derived from an EMBL/GenBank/DDBJ whole genome shotgun (WGS) entry which is preliminary data.</text>
</comment>
<keyword evidence="3" id="KW-0472">Membrane</keyword>
<evidence type="ECO:0000256" key="6">
    <source>
        <dbReference type="ARBA" id="ARBA00023288"/>
    </source>
</evidence>
<dbReference type="InterPro" id="IPR001809">
    <property type="entry name" value="OM_lipoprot_Borrelia"/>
</dbReference>
<dbReference type="Pfam" id="PF00820">
    <property type="entry name" value="Lipoprotein_1"/>
    <property type="match status" value="1"/>
</dbReference>
<keyword evidence="4" id="KW-0564">Palmitate</keyword>
<feature type="chain" id="PRO_5036214806" description="Outer surface protein B" evidence="8">
    <location>
        <begin position="21"/>
        <end position="298"/>
    </location>
</feature>
<comment type="subcellular location">
    <subcellularLocation>
        <location evidence="1">Cell outer membrane</location>
        <topology evidence="1">Lipid-anchor</topology>
    </subcellularLocation>
</comment>
<dbReference type="InterPro" id="IPR023322">
    <property type="entry name" value="OM_lipoprot_dom_sf"/>
</dbReference>
<dbReference type="RefSeq" id="WP_184125314.1">
    <property type="nucleotide sequence ID" value="NZ_CP124075.1"/>
</dbReference>
<keyword evidence="2 8" id="KW-0732">Signal</keyword>
<evidence type="ECO:0000256" key="5">
    <source>
        <dbReference type="ARBA" id="ARBA00023237"/>
    </source>
</evidence>
<sequence>MRLYLIGFALVLALIGCAQKGAEPKNTSQKYNDQEIIDSNKAPKDAKQDLPTVTENSVSLFSGNEIFVSKEKNSSGKYDLRTTIDQVELKGTSDKNNGSGSLEGVKSDKSKVKLTVADDLNTITVETFDTSNQKISSKVTKKHGSITEETLKANKLDSKKITRSNDTVLEYSQMTDADNATKAVETLKNGIKFEGNLVGGKTTLKLVEGTVTLTREIEKDGKVKVFLNDTASGSTKKTATWQEATNTLTISADSKKTKDLVFLTDGTITVQKYNTAGTALEGSAAEIKDLSELKSALK</sequence>
<evidence type="ECO:0000256" key="1">
    <source>
        <dbReference type="ARBA" id="ARBA00004459"/>
    </source>
</evidence>
<evidence type="ECO:0000256" key="7">
    <source>
        <dbReference type="SAM" id="MobiDB-lite"/>
    </source>
</evidence>
<dbReference type="EMBL" id="JACHFB010000003">
    <property type="protein sequence ID" value="MBB6213468.1"/>
    <property type="molecule type" value="Genomic_DNA"/>
</dbReference>
<dbReference type="AlphaFoldDB" id="A0A7X0DPR4"/>
<dbReference type="PRINTS" id="PR00968">
    <property type="entry name" value="OUTRSURFACE"/>
</dbReference>
<dbReference type="GO" id="GO:0009279">
    <property type="term" value="C:cell outer membrane"/>
    <property type="evidence" value="ECO:0007669"/>
    <property type="project" value="UniProtKB-SubCell"/>
</dbReference>
<feature type="region of interest" description="Disordered" evidence="7">
    <location>
        <begin position="23"/>
        <end position="51"/>
    </location>
</feature>
<evidence type="ECO:0000256" key="2">
    <source>
        <dbReference type="ARBA" id="ARBA00022729"/>
    </source>
</evidence>
<protein>
    <recommendedName>
        <fullName evidence="12">Outer surface protein B</fullName>
    </recommendedName>
</protein>
<dbReference type="Proteomes" id="UP000536100">
    <property type="component" value="Unassembled WGS sequence"/>
</dbReference>
<evidence type="ECO:0008006" key="12">
    <source>
        <dbReference type="Google" id="ProtNLM"/>
    </source>
</evidence>
<proteinExistence type="predicted"/>
<organism evidence="10 11">
    <name type="scientific">Borreliella californiensis</name>
    <dbReference type="NCBI Taxonomy" id="373543"/>
    <lineage>
        <taxon>Bacteria</taxon>
        <taxon>Pseudomonadati</taxon>
        <taxon>Spirochaetota</taxon>
        <taxon>Spirochaetia</taxon>
        <taxon>Spirochaetales</taxon>
        <taxon>Borreliaceae</taxon>
        <taxon>Borreliella</taxon>
    </lineage>
</organism>
<evidence type="ECO:0000256" key="8">
    <source>
        <dbReference type="SAM" id="SignalP"/>
    </source>
</evidence>
<gene>
    <name evidence="9" type="ORF">HNP67_000868</name>
    <name evidence="10" type="ORF">HNP67_000963</name>
</gene>
<dbReference type="SUPFAM" id="SSF51087">
    <property type="entry name" value="Outer surface protein"/>
    <property type="match status" value="1"/>
</dbReference>
<name>A0A7X0DPR4_9SPIR</name>
<dbReference type="PROSITE" id="PS51257">
    <property type="entry name" value="PROKAR_LIPOPROTEIN"/>
    <property type="match status" value="1"/>
</dbReference>
<evidence type="ECO:0000256" key="4">
    <source>
        <dbReference type="ARBA" id="ARBA00023139"/>
    </source>
</evidence>
<evidence type="ECO:0000256" key="3">
    <source>
        <dbReference type="ARBA" id="ARBA00023136"/>
    </source>
</evidence>
<feature type="signal peptide" evidence="8">
    <location>
        <begin position="1"/>
        <end position="20"/>
    </location>
</feature>